<keyword evidence="1" id="KW-1133">Transmembrane helix</keyword>
<feature type="transmembrane region" description="Helical" evidence="1">
    <location>
        <begin position="23"/>
        <end position="40"/>
    </location>
</feature>
<feature type="transmembrane region" description="Helical" evidence="1">
    <location>
        <begin position="185"/>
        <end position="204"/>
    </location>
</feature>
<dbReference type="EMBL" id="CACRUT010000015">
    <property type="protein sequence ID" value="VYU32043.1"/>
    <property type="molecule type" value="Genomic_DNA"/>
</dbReference>
<feature type="transmembrane region" description="Helical" evidence="1">
    <location>
        <begin position="74"/>
        <end position="96"/>
    </location>
</feature>
<evidence type="ECO:0000256" key="1">
    <source>
        <dbReference type="SAM" id="Phobius"/>
    </source>
</evidence>
<keyword evidence="1" id="KW-0472">Membrane</keyword>
<accession>A0A6N3E161</accession>
<protein>
    <recommendedName>
        <fullName evidence="3">O-Antigen ligase</fullName>
    </recommendedName>
</protein>
<gene>
    <name evidence="2" type="ORF">PCLFYP37_02505</name>
</gene>
<sequence>MNPFVKLTILVFPLIFSRKYKQIFPPTPYIILFIFTYLFASTNGNANFVGIFCLILLPILCINKMRTYKLGSNIFRVEAVILYLINCAICIVEYNLHVNFLSYDLSYFDHFRATGLWIHPLFNALITCICMLFILLSNMRKHYKIALYIIGIYTMFTFDARAATIMLLASSIYILYTQRVLKIKYGIYIVIFLAVGYNFYKYLVASDMGGKLLMLSEDTLSEDSSTMARLVALDIFFDSSWRDLLCGVRDKEAIFNSYGIIAIENSFIDLTLTYGLITSFSFFILYTKELNNMMIGTLEKKYRYLVITTFILVGMACTALTEYFVWLSFITFFYGFFPYNKSQY</sequence>
<evidence type="ECO:0000313" key="2">
    <source>
        <dbReference type="EMBL" id="VYU32043.1"/>
    </source>
</evidence>
<feature type="transmembrane region" description="Helical" evidence="1">
    <location>
        <begin position="116"/>
        <end position="136"/>
    </location>
</feature>
<evidence type="ECO:0008006" key="3">
    <source>
        <dbReference type="Google" id="ProtNLM"/>
    </source>
</evidence>
<dbReference type="AlphaFoldDB" id="A0A6N3E161"/>
<name>A0A6N3E161_9BACT</name>
<organism evidence="2">
    <name type="scientific">Paraprevotella clara</name>
    <dbReference type="NCBI Taxonomy" id="454154"/>
    <lineage>
        <taxon>Bacteria</taxon>
        <taxon>Pseudomonadati</taxon>
        <taxon>Bacteroidota</taxon>
        <taxon>Bacteroidia</taxon>
        <taxon>Bacteroidales</taxon>
        <taxon>Prevotellaceae</taxon>
        <taxon>Paraprevotella</taxon>
    </lineage>
</organism>
<feature type="transmembrane region" description="Helical" evidence="1">
    <location>
        <begin position="148"/>
        <end position="173"/>
    </location>
</feature>
<reference evidence="2" key="1">
    <citation type="submission" date="2019-11" db="EMBL/GenBank/DDBJ databases">
        <authorList>
            <person name="Feng L."/>
        </authorList>
    </citation>
    <scope>NUCLEOTIDE SEQUENCE</scope>
    <source>
        <strain evidence="2">PclaraLFYP37</strain>
    </source>
</reference>
<feature type="transmembrane region" description="Helical" evidence="1">
    <location>
        <begin position="306"/>
        <end position="337"/>
    </location>
</feature>
<keyword evidence="1" id="KW-0812">Transmembrane</keyword>
<proteinExistence type="predicted"/>